<dbReference type="InterPro" id="IPR031571">
    <property type="entry name" value="RcpC_dom"/>
</dbReference>
<feature type="domain" description="Flp pilus assembly protein RcpC/CpaB" evidence="3">
    <location>
        <begin position="108"/>
        <end position="221"/>
    </location>
</feature>
<feature type="chain" id="PRO_5039486778" evidence="1">
    <location>
        <begin position="25"/>
        <end position="243"/>
    </location>
</feature>
<accession>A0A1E7K9F9</accession>
<protein>
    <submittedName>
        <fullName evidence="4">Pilus assembly protein CpaB</fullName>
    </submittedName>
</protein>
<keyword evidence="1" id="KW-0732">Signal</keyword>
<dbReference type="InterPro" id="IPR013974">
    <property type="entry name" value="SAF"/>
</dbReference>
<dbReference type="PATRIC" id="fig|943816.4.peg.4635"/>
<organism evidence="4 5">
    <name type="scientific">Streptomyces qinglanensis</name>
    <dbReference type="NCBI Taxonomy" id="943816"/>
    <lineage>
        <taxon>Bacteria</taxon>
        <taxon>Bacillati</taxon>
        <taxon>Actinomycetota</taxon>
        <taxon>Actinomycetes</taxon>
        <taxon>Kitasatosporales</taxon>
        <taxon>Streptomycetaceae</taxon>
        <taxon>Streptomyces</taxon>
    </lineage>
</organism>
<proteinExistence type="predicted"/>
<dbReference type="CDD" id="cd11614">
    <property type="entry name" value="SAF_CpaB_FlgA_like"/>
    <property type="match status" value="1"/>
</dbReference>
<dbReference type="AlphaFoldDB" id="A0A1E7K9F9"/>
<dbReference type="Pfam" id="PF16976">
    <property type="entry name" value="RcpC"/>
    <property type="match status" value="1"/>
</dbReference>
<evidence type="ECO:0000313" key="4">
    <source>
        <dbReference type="EMBL" id="OEV00559.1"/>
    </source>
</evidence>
<gene>
    <name evidence="4" type="ORF">AN217_25280</name>
</gene>
<comment type="caution">
    <text evidence="4">The sequence shown here is derived from an EMBL/GenBank/DDBJ whole genome shotgun (WGS) entry which is preliminary data.</text>
</comment>
<evidence type="ECO:0000313" key="5">
    <source>
        <dbReference type="Proteomes" id="UP000175829"/>
    </source>
</evidence>
<feature type="signal peptide" evidence="1">
    <location>
        <begin position="1"/>
        <end position="24"/>
    </location>
</feature>
<name>A0A1E7K9F9_9ACTN</name>
<reference evidence="4 5" key="1">
    <citation type="journal article" date="2016" name="Front. Microbiol.">
        <title>Comparative Genomics Analysis of Streptomyces Species Reveals Their Adaptation to the Marine Environment and Their Diversity at the Genomic Level.</title>
        <authorList>
            <person name="Tian X."/>
            <person name="Zhang Z."/>
            <person name="Yang T."/>
            <person name="Chen M."/>
            <person name="Li J."/>
            <person name="Chen F."/>
            <person name="Yang J."/>
            <person name="Li W."/>
            <person name="Zhang B."/>
            <person name="Zhang Z."/>
            <person name="Wu J."/>
            <person name="Zhang C."/>
            <person name="Long L."/>
            <person name="Xiao J."/>
        </authorList>
    </citation>
    <scope>NUCLEOTIDE SEQUENCE [LARGE SCALE GENOMIC DNA]</scope>
    <source>
        <strain evidence="4 5">SCSIO M10379</strain>
    </source>
</reference>
<dbReference type="RefSeq" id="WP_019357648.1">
    <property type="nucleotide sequence ID" value="NZ_LJGV01000022.1"/>
</dbReference>
<dbReference type="Proteomes" id="UP000175829">
    <property type="component" value="Unassembled WGS sequence"/>
</dbReference>
<sequence length="243" mass="26357">MNSRQRRGVLLLVLSALCALAAFAGVLAVVRNVESKVGEETTAYELKEDVPAYRTLDSSQFTEVSMPKRWLPATAVTDLGDIRRKIAVNPLKKGSLLQSDMMAERPELEAGEQEIAIMIDAETGVAGKIRPGNRVNIYATFEGEQRAGGDSRGSTPSESRVIVSGAKVIDVGKLTPLKDGGDRDERARDRDGVPITFALTTEDAQRVAYAESFAEHVRLALVAPGDDTEVPEEDRIYTLPGDK</sequence>
<evidence type="ECO:0000256" key="1">
    <source>
        <dbReference type="SAM" id="SignalP"/>
    </source>
</evidence>
<feature type="domain" description="SAF" evidence="2">
    <location>
        <begin position="46"/>
        <end position="101"/>
    </location>
</feature>
<dbReference type="InterPro" id="IPR017592">
    <property type="entry name" value="Pilus_assmbl_Flp-typ_CpaB"/>
</dbReference>
<evidence type="ECO:0000259" key="2">
    <source>
        <dbReference type="Pfam" id="PF08666"/>
    </source>
</evidence>
<evidence type="ECO:0000259" key="3">
    <source>
        <dbReference type="Pfam" id="PF16976"/>
    </source>
</evidence>
<dbReference type="EMBL" id="LJGV01000022">
    <property type="protein sequence ID" value="OEV00559.1"/>
    <property type="molecule type" value="Genomic_DNA"/>
</dbReference>
<dbReference type="Pfam" id="PF08666">
    <property type="entry name" value="SAF"/>
    <property type="match status" value="1"/>
</dbReference>
<dbReference type="NCBIfam" id="TIGR03177">
    <property type="entry name" value="pilus_cpaB"/>
    <property type="match status" value="1"/>
</dbReference>